<proteinExistence type="predicted"/>
<protein>
    <submittedName>
        <fullName evidence="1">Uncharacterized protein</fullName>
    </submittedName>
</protein>
<keyword evidence="2" id="KW-1185">Reference proteome</keyword>
<evidence type="ECO:0000313" key="2">
    <source>
        <dbReference type="Proteomes" id="UP000692954"/>
    </source>
</evidence>
<dbReference type="AlphaFoldDB" id="A0A8S1P9I0"/>
<sequence>MNQILQQFSQYSNKVFPQGFSLDFASITTTGFKLKMVYERTAEFFQVQFYWFAFNDERVQVINNLNITNPQTQYTHSYQKNCYINVAFSNFVSYYALEFQQNSLIILLLQVFNSKALKIWISDIIEQFQYFFNWPLNNKQLTSWLKLSRRFPHWLDQIKLFQIFQGLNILELNMLDYQLKKHIPLKLLFIILGSDSIITSVQYYHCVNDIQFYLAKFNGLTQSKILNPKIQIDTLTSKLKKQTTHKIKFYQRMQLQPNLLNLQQLFSIGNVLIRKCQRQNYLVQNNGVLRQQSYVISKKFMQSDYQQSFWLLKINSNTQQQLRIKFHYLQPKLQSQIMIIIKSYSYQKKQHDQLQFILQVSSLFQLLI</sequence>
<reference evidence="1" key="1">
    <citation type="submission" date="2021-01" db="EMBL/GenBank/DDBJ databases">
        <authorList>
            <consortium name="Genoscope - CEA"/>
            <person name="William W."/>
        </authorList>
    </citation>
    <scope>NUCLEOTIDE SEQUENCE</scope>
</reference>
<accession>A0A8S1P9I0</accession>
<evidence type="ECO:0000313" key="1">
    <source>
        <dbReference type="EMBL" id="CAD8099431.1"/>
    </source>
</evidence>
<name>A0A8S1P9I0_9CILI</name>
<dbReference type="Proteomes" id="UP000692954">
    <property type="component" value="Unassembled WGS sequence"/>
</dbReference>
<organism evidence="1 2">
    <name type="scientific">Paramecium sonneborni</name>
    <dbReference type="NCBI Taxonomy" id="65129"/>
    <lineage>
        <taxon>Eukaryota</taxon>
        <taxon>Sar</taxon>
        <taxon>Alveolata</taxon>
        <taxon>Ciliophora</taxon>
        <taxon>Intramacronucleata</taxon>
        <taxon>Oligohymenophorea</taxon>
        <taxon>Peniculida</taxon>
        <taxon>Parameciidae</taxon>
        <taxon>Paramecium</taxon>
    </lineage>
</organism>
<gene>
    <name evidence="1" type="ORF">PSON_ATCC_30995.1.T0720008</name>
</gene>
<dbReference type="EMBL" id="CAJJDN010000072">
    <property type="protein sequence ID" value="CAD8099431.1"/>
    <property type="molecule type" value="Genomic_DNA"/>
</dbReference>
<comment type="caution">
    <text evidence="1">The sequence shown here is derived from an EMBL/GenBank/DDBJ whole genome shotgun (WGS) entry which is preliminary data.</text>
</comment>